<organism evidence="7 8">
    <name type="scientific">Coleophoma cylindrospora</name>
    <dbReference type="NCBI Taxonomy" id="1849047"/>
    <lineage>
        <taxon>Eukaryota</taxon>
        <taxon>Fungi</taxon>
        <taxon>Dikarya</taxon>
        <taxon>Ascomycota</taxon>
        <taxon>Pezizomycotina</taxon>
        <taxon>Leotiomycetes</taxon>
        <taxon>Helotiales</taxon>
        <taxon>Dermateaceae</taxon>
        <taxon>Coleophoma</taxon>
    </lineage>
</organism>
<dbReference type="SMART" id="SM00066">
    <property type="entry name" value="GAL4"/>
    <property type="match status" value="1"/>
</dbReference>
<evidence type="ECO:0000256" key="3">
    <source>
        <dbReference type="ARBA" id="ARBA00023125"/>
    </source>
</evidence>
<keyword evidence="3" id="KW-0238">DNA-binding</keyword>
<dbReference type="CDD" id="cd00067">
    <property type="entry name" value="GAL4"/>
    <property type="match status" value="1"/>
</dbReference>
<feature type="domain" description="Zn(2)-C6 fungal-type" evidence="6">
    <location>
        <begin position="47"/>
        <end position="76"/>
    </location>
</feature>
<evidence type="ECO:0000256" key="1">
    <source>
        <dbReference type="ARBA" id="ARBA00004123"/>
    </source>
</evidence>
<gene>
    <name evidence="7" type="ORF">BP6252_13763</name>
</gene>
<dbReference type="SUPFAM" id="SSF57701">
    <property type="entry name" value="Zn2/Cys6 DNA-binding domain"/>
    <property type="match status" value="1"/>
</dbReference>
<dbReference type="Pfam" id="PF00172">
    <property type="entry name" value="Zn_clus"/>
    <property type="match status" value="1"/>
</dbReference>
<evidence type="ECO:0000256" key="4">
    <source>
        <dbReference type="ARBA" id="ARBA00023242"/>
    </source>
</evidence>
<comment type="subcellular location">
    <subcellularLocation>
        <location evidence="1">Nucleus</location>
    </subcellularLocation>
</comment>
<feature type="region of interest" description="Disordered" evidence="5">
    <location>
        <begin position="80"/>
        <end position="114"/>
    </location>
</feature>
<feature type="region of interest" description="Disordered" evidence="5">
    <location>
        <begin position="1"/>
        <end position="46"/>
    </location>
</feature>
<evidence type="ECO:0000256" key="5">
    <source>
        <dbReference type="SAM" id="MobiDB-lite"/>
    </source>
</evidence>
<dbReference type="InterPro" id="IPR007219">
    <property type="entry name" value="XnlR_reg_dom"/>
</dbReference>
<reference evidence="7 8" key="1">
    <citation type="journal article" date="2018" name="IMA Fungus">
        <title>IMA Genome-F 9: Draft genome sequence of Annulohypoxylon stygium, Aspergillus mulundensis, Berkeleyomyces basicola (syn. Thielaviopsis basicola), Ceratocystis smalleyi, two Cercospora beticola strains, Coleophoma cylindrospora, Fusarium fracticaudum, Phialophora cf. hyalina, and Morchella septimelata.</title>
        <authorList>
            <person name="Wingfield B.D."/>
            <person name="Bills G.F."/>
            <person name="Dong Y."/>
            <person name="Huang W."/>
            <person name="Nel W.J."/>
            <person name="Swalarsk-Parry B.S."/>
            <person name="Vaghefi N."/>
            <person name="Wilken P.M."/>
            <person name="An Z."/>
            <person name="de Beer Z.W."/>
            <person name="De Vos L."/>
            <person name="Chen L."/>
            <person name="Duong T.A."/>
            <person name="Gao Y."/>
            <person name="Hammerbacher A."/>
            <person name="Kikkert J.R."/>
            <person name="Li Y."/>
            <person name="Li H."/>
            <person name="Li K."/>
            <person name="Li Q."/>
            <person name="Liu X."/>
            <person name="Ma X."/>
            <person name="Naidoo K."/>
            <person name="Pethybridge S.J."/>
            <person name="Sun J."/>
            <person name="Steenkamp E.T."/>
            <person name="van der Nest M.A."/>
            <person name="van Wyk S."/>
            <person name="Wingfield M.J."/>
            <person name="Xiong C."/>
            <person name="Yue Q."/>
            <person name="Zhang X."/>
        </authorList>
    </citation>
    <scope>NUCLEOTIDE SEQUENCE [LARGE SCALE GENOMIC DNA]</scope>
    <source>
        <strain evidence="7 8">BP6252</strain>
    </source>
</reference>
<accession>A0A3D8Q6Q9</accession>
<dbReference type="Pfam" id="PF04082">
    <property type="entry name" value="Fungal_trans"/>
    <property type="match status" value="1"/>
</dbReference>
<comment type="caution">
    <text evidence="7">The sequence shown here is derived from an EMBL/GenBank/DDBJ whole genome shotgun (WGS) entry which is preliminary data.</text>
</comment>
<evidence type="ECO:0000313" key="7">
    <source>
        <dbReference type="EMBL" id="RDW57503.1"/>
    </source>
</evidence>
<keyword evidence="8" id="KW-1185">Reference proteome</keyword>
<dbReference type="CDD" id="cd12148">
    <property type="entry name" value="fungal_TF_MHR"/>
    <property type="match status" value="1"/>
</dbReference>
<dbReference type="InterPro" id="IPR050987">
    <property type="entry name" value="AtrR-like"/>
</dbReference>
<name>A0A3D8Q6Q9_9HELO</name>
<protein>
    <recommendedName>
        <fullName evidence="6">Zn(2)-C6 fungal-type domain-containing protein</fullName>
    </recommendedName>
</protein>
<dbReference type="PROSITE" id="PS50048">
    <property type="entry name" value="ZN2_CY6_FUNGAL_2"/>
    <property type="match status" value="1"/>
</dbReference>
<dbReference type="AlphaFoldDB" id="A0A3D8Q6Q9"/>
<dbReference type="GO" id="GO:0006351">
    <property type="term" value="P:DNA-templated transcription"/>
    <property type="evidence" value="ECO:0007669"/>
    <property type="project" value="InterPro"/>
</dbReference>
<keyword evidence="2" id="KW-0479">Metal-binding</keyword>
<dbReference type="GO" id="GO:0005634">
    <property type="term" value="C:nucleus"/>
    <property type="evidence" value="ECO:0007669"/>
    <property type="project" value="UniProtKB-SubCell"/>
</dbReference>
<dbReference type="InterPro" id="IPR036864">
    <property type="entry name" value="Zn2-C6_fun-type_DNA-bd_sf"/>
</dbReference>
<keyword evidence="4" id="KW-0539">Nucleus</keyword>
<dbReference type="GO" id="GO:0000981">
    <property type="term" value="F:DNA-binding transcription factor activity, RNA polymerase II-specific"/>
    <property type="evidence" value="ECO:0007669"/>
    <property type="project" value="InterPro"/>
</dbReference>
<dbReference type="PANTHER" id="PTHR46910">
    <property type="entry name" value="TRANSCRIPTION FACTOR PDR1"/>
    <property type="match status" value="1"/>
</dbReference>
<feature type="compositionally biased region" description="Basic and acidic residues" evidence="5">
    <location>
        <begin position="80"/>
        <end position="89"/>
    </location>
</feature>
<evidence type="ECO:0000259" key="6">
    <source>
        <dbReference type="PROSITE" id="PS50048"/>
    </source>
</evidence>
<dbReference type="Proteomes" id="UP000256645">
    <property type="component" value="Unassembled WGS sequence"/>
</dbReference>
<evidence type="ECO:0000313" key="8">
    <source>
        <dbReference type="Proteomes" id="UP000256645"/>
    </source>
</evidence>
<evidence type="ECO:0000256" key="2">
    <source>
        <dbReference type="ARBA" id="ARBA00022723"/>
    </source>
</evidence>
<dbReference type="InterPro" id="IPR001138">
    <property type="entry name" value="Zn2Cys6_DnaBD"/>
</dbReference>
<dbReference type="GO" id="GO:0008270">
    <property type="term" value="F:zinc ion binding"/>
    <property type="evidence" value="ECO:0007669"/>
    <property type="project" value="InterPro"/>
</dbReference>
<dbReference type="Gene3D" id="4.10.240.10">
    <property type="entry name" value="Zn(2)-C6 fungal-type DNA-binding domain"/>
    <property type="match status" value="1"/>
</dbReference>
<proteinExistence type="predicted"/>
<dbReference type="PROSITE" id="PS00463">
    <property type="entry name" value="ZN2_CY6_FUNGAL_1"/>
    <property type="match status" value="1"/>
</dbReference>
<dbReference type="PANTHER" id="PTHR46910:SF3">
    <property type="entry name" value="HALOTOLERANCE PROTEIN 9-RELATED"/>
    <property type="match status" value="1"/>
</dbReference>
<sequence>MQRPAFHSRKDPPPPAPASSNGPQRDKTLPPVRGPLMVPPKLRSKKACESCRQRKTKCDGESPCGICQRRHIACLFEENGKSSDNDKASRRGKRKATSLDMETETSAKMPKSAGLDHDHDPSDYLFHCSVTGFGSSASSKMQLYYGASSSFAFLQQVHIFLSDYASVKEGVKSSRKTTFTAEALAELGYDELFFGTHSSDNMAHQLALSPRLLPWDTASMFLDMYMKSTYYILPLCEEATLRRLLSETYVHCTTFCQTPDSIFITAVLAVGATLTDENTWADSLFFMAKAEARQRGEVVNIRAVQTLTILAELSNLKGRPNSASLYIGAAAQMARAAGLHRNESAASLSKEDDDTRRERRTTFWCLYALDRKLSLGLGRPAAINDLDVALYDPHVDEVFHPLVAFSRISNEIYYQVYGSQKRTLAELCGTIQGLREKLLKFHTQLTPQNYFPLTEAGLRDSAVSFTTHQIICAFDFFHALTITLKPCLVLSAVSHRERSNSTDRRTIPPEWSQWLDDTSSVCCRAASHVISLYMRACTTNPIAKRLRHSRYFLEEACFILLFDVIRDPTRRSCRWNLEAVREGLRCFSQLSNDKLIEMSSNAIVQLLETIQKLFQGSAMLKGTSNTDEIGASPRKDVAESEPFDVLEHEMIPGQVPLQSSSDAGSIIYRGPELGLDEHIFNWTDDIQNTMYEITPQLASFETDFFDLGYYLWTDDTI</sequence>
<dbReference type="GO" id="GO:0003677">
    <property type="term" value="F:DNA binding"/>
    <property type="evidence" value="ECO:0007669"/>
    <property type="project" value="UniProtKB-KW"/>
</dbReference>
<dbReference type="OrthoDB" id="2123952at2759"/>
<dbReference type="EMBL" id="PDLM01000020">
    <property type="protein sequence ID" value="RDW57503.1"/>
    <property type="molecule type" value="Genomic_DNA"/>
</dbReference>
<dbReference type="SMART" id="SM00906">
    <property type="entry name" value="Fungal_trans"/>
    <property type="match status" value="1"/>
</dbReference>